<organism evidence="3">
    <name type="scientific">uncultured Mycobacteriales bacterium</name>
    <dbReference type="NCBI Taxonomy" id="581187"/>
    <lineage>
        <taxon>Bacteria</taxon>
        <taxon>Bacillati</taxon>
        <taxon>Actinomycetota</taxon>
        <taxon>Actinomycetes</taxon>
        <taxon>Mycobacteriales</taxon>
        <taxon>environmental samples</taxon>
    </lineage>
</organism>
<gene>
    <name evidence="3" type="ORF">AVDCRST_MAG41-3889</name>
</gene>
<feature type="signal peptide" evidence="1">
    <location>
        <begin position="1"/>
        <end position="24"/>
    </location>
</feature>
<protein>
    <recommendedName>
        <fullName evidence="2">AMIN-like domain-containing protein</fullName>
    </recommendedName>
</protein>
<sequence>MRRWRVALAGLAAMVGVGVTTAVAPVAASAGAACATGWGSLAEQSARASTGHLTDVRAGSHACFDRLVLDVAGPAAGYHVSYVSRITQDGSGAVVPTRGGAALQVVARVPAYDGAGRPTYRPANRAELVGVAGWPTFRQVVWAGSFEGHTTVGVGVRARLPFRVFALAGPGTGSRLVIDVAHRW</sequence>
<dbReference type="EMBL" id="CADCTP010000360">
    <property type="protein sequence ID" value="CAA9284734.1"/>
    <property type="molecule type" value="Genomic_DNA"/>
</dbReference>
<evidence type="ECO:0000259" key="2">
    <source>
        <dbReference type="Pfam" id="PF24837"/>
    </source>
</evidence>
<evidence type="ECO:0000313" key="3">
    <source>
        <dbReference type="EMBL" id="CAA9284734.1"/>
    </source>
</evidence>
<dbReference type="PROSITE" id="PS51257">
    <property type="entry name" value="PROKAR_LIPOPROTEIN"/>
    <property type="match status" value="1"/>
</dbReference>
<name>A0A6J4JR37_9ACTN</name>
<dbReference type="AlphaFoldDB" id="A0A6J4JR37"/>
<reference evidence="3" key="1">
    <citation type="submission" date="2020-02" db="EMBL/GenBank/DDBJ databases">
        <authorList>
            <person name="Meier V. D."/>
        </authorList>
    </citation>
    <scope>NUCLEOTIDE SEQUENCE</scope>
    <source>
        <strain evidence="3">AVDCRST_MAG41</strain>
    </source>
</reference>
<feature type="domain" description="AMIN-like" evidence="2">
    <location>
        <begin position="52"/>
        <end position="182"/>
    </location>
</feature>
<feature type="chain" id="PRO_5038982183" description="AMIN-like domain-containing protein" evidence="1">
    <location>
        <begin position="25"/>
        <end position="184"/>
    </location>
</feature>
<dbReference type="InterPro" id="IPR056303">
    <property type="entry name" value="AMIN-like"/>
</dbReference>
<proteinExistence type="predicted"/>
<dbReference type="Pfam" id="PF24837">
    <property type="entry name" value="AMIN-like"/>
    <property type="match status" value="1"/>
</dbReference>
<accession>A0A6J4JR37</accession>
<evidence type="ECO:0000256" key="1">
    <source>
        <dbReference type="SAM" id="SignalP"/>
    </source>
</evidence>
<keyword evidence="1" id="KW-0732">Signal</keyword>